<dbReference type="Proteomes" id="UP001060085">
    <property type="component" value="Linkage Group LG04"/>
</dbReference>
<dbReference type="EMBL" id="CM044704">
    <property type="protein sequence ID" value="KAI5669976.1"/>
    <property type="molecule type" value="Genomic_DNA"/>
</dbReference>
<evidence type="ECO:0000313" key="2">
    <source>
        <dbReference type="Proteomes" id="UP001060085"/>
    </source>
</evidence>
<organism evidence="1 2">
    <name type="scientific">Catharanthus roseus</name>
    <name type="common">Madagascar periwinkle</name>
    <name type="synonym">Vinca rosea</name>
    <dbReference type="NCBI Taxonomy" id="4058"/>
    <lineage>
        <taxon>Eukaryota</taxon>
        <taxon>Viridiplantae</taxon>
        <taxon>Streptophyta</taxon>
        <taxon>Embryophyta</taxon>
        <taxon>Tracheophyta</taxon>
        <taxon>Spermatophyta</taxon>
        <taxon>Magnoliopsida</taxon>
        <taxon>eudicotyledons</taxon>
        <taxon>Gunneridae</taxon>
        <taxon>Pentapetalae</taxon>
        <taxon>asterids</taxon>
        <taxon>lamiids</taxon>
        <taxon>Gentianales</taxon>
        <taxon>Apocynaceae</taxon>
        <taxon>Rauvolfioideae</taxon>
        <taxon>Vinceae</taxon>
        <taxon>Catharanthinae</taxon>
        <taxon>Catharanthus</taxon>
    </lineage>
</organism>
<evidence type="ECO:0000313" key="1">
    <source>
        <dbReference type="EMBL" id="KAI5669976.1"/>
    </source>
</evidence>
<accession>A0ACC0BBF0</accession>
<keyword evidence="2" id="KW-1185">Reference proteome</keyword>
<comment type="caution">
    <text evidence="1">The sequence shown here is derived from an EMBL/GenBank/DDBJ whole genome shotgun (WGS) entry which is preliminary data.</text>
</comment>
<sequence>MADEANSKSPIFTSHGDSIIQLPCSSSESNKPAASNDCNIVKNTIPLQQEDDCNIVRNTIPLKKEETASAKQEKDKEESNLFARKNPIRPPVHGGGPGQSN</sequence>
<name>A0ACC0BBF0_CATRO</name>
<proteinExistence type="predicted"/>
<reference evidence="2" key="1">
    <citation type="journal article" date="2023" name="Nat. Plants">
        <title>Single-cell RNA sequencing provides a high-resolution roadmap for understanding the multicellular compartmentation of specialized metabolism.</title>
        <authorList>
            <person name="Sun S."/>
            <person name="Shen X."/>
            <person name="Li Y."/>
            <person name="Li Y."/>
            <person name="Wang S."/>
            <person name="Li R."/>
            <person name="Zhang H."/>
            <person name="Shen G."/>
            <person name="Guo B."/>
            <person name="Wei J."/>
            <person name="Xu J."/>
            <person name="St-Pierre B."/>
            <person name="Chen S."/>
            <person name="Sun C."/>
        </authorList>
    </citation>
    <scope>NUCLEOTIDE SEQUENCE [LARGE SCALE GENOMIC DNA]</scope>
</reference>
<protein>
    <submittedName>
        <fullName evidence="1">Uncharacterized protein</fullName>
    </submittedName>
</protein>
<gene>
    <name evidence="1" type="ORF">M9H77_19829</name>
</gene>